<dbReference type="AlphaFoldDB" id="A0A1R0H0P5"/>
<accession>A0A1R0H0P5</accession>
<feature type="domain" description="Dienelactone hydrolase" evidence="1">
    <location>
        <begin position="31"/>
        <end position="239"/>
    </location>
</feature>
<dbReference type="STRING" id="133383.A0A1R0H0P5"/>
<dbReference type="InterPro" id="IPR029058">
    <property type="entry name" value="AB_hydrolase_fold"/>
</dbReference>
<dbReference type="GO" id="GO:0016787">
    <property type="term" value="F:hydrolase activity"/>
    <property type="evidence" value="ECO:0007669"/>
    <property type="project" value="InterPro"/>
</dbReference>
<dbReference type="InterPro" id="IPR002925">
    <property type="entry name" value="Dienelactn_hydro"/>
</dbReference>
<keyword evidence="3" id="KW-1185">Reference proteome</keyword>
<dbReference type="SUPFAM" id="SSF53474">
    <property type="entry name" value="alpha/beta-Hydrolases"/>
    <property type="match status" value="1"/>
</dbReference>
<dbReference type="PANTHER" id="PTHR47668:SF1">
    <property type="entry name" value="DIENELACTONE HYDROLASE DOMAIN-CONTAINING PROTEIN-RELATED"/>
    <property type="match status" value="1"/>
</dbReference>
<sequence length="244" mass="27524">MPLIPQCCETPPVQAHYTPVGETFKLKDDLECYVSGSKDSKSAIIFFYDIYCFHPNAYQGADILAKSGFRVIVPDFLRNTPPSMDTLMDQEKFAKYVKINASYEVLKPDYEAVKNYLVNVEKFDKVFLIGFCLGAKMVMQVSAHDSFYLGGALVHPSLLELSDFENAQAPMIILPSSYERDFTQDYKVLTSKTFGSLCYLQRFDDMEHGWCAARGDWSDPRVASRANEAFRAVVTGFSKISTKA</sequence>
<organism evidence="2 3">
    <name type="scientific">Smittium mucronatum</name>
    <dbReference type="NCBI Taxonomy" id="133383"/>
    <lineage>
        <taxon>Eukaryota</taxon>
        <taxon>Fungi</taxon>
        <taxon>Fungi incertae sedis</taxon>
        <taxon>Zoopagomycota</taxon>
        <taxon>Kickxellomycotina</taxon>
        <taxon>Harpellomycetes</taxon>
        <taxon>Harpellales</taxon>
        <taxon>Legeriomycetaceae</taxon>
        <taxon>Smittium</taxon>
    </lineage>
</organism>
<gene>
    <name evidence="2" type="ORF">AYI68_g3165</name>
</gene>
<dbReference type="Gene3D" id="3.40.50.1820">
    <property type="entry name" value="alpha/beta hydrolase"/>
    <property type="match status" value="1"/>
</dbReference>
<proteinExistence type="predicted"/>
<dbReference type="Pfam" id="PF01738">
    <property type="entry name" value="DLH"/>
    <property type="match status" value="1"/>
</dbReference>
<reference evidence="2 3" key="1">
    <citation type="journal article" date="2016" name="Mol. Biol. Evol.">
        <title>Genome-Wide Survey of Gut Fungi (Harpellales) Reveals the First Horizontally Transferred Ubiquitin Gene from a Mosquito Host.</title>
        <authorList>
            <person name="Wang Y."/>
            <person name="White M.M."/>
            <person name="Kvist S."/>
            <person name="Moncalvo J.M."/>
        </authorList>
    </citation>
    <scope>NUCLEOTIDE SEQUENCE [LARGE SCALE GENOMIC DNA]</scope>
    <source>
        <strain evidence="2 3">ALG-7-W6</strain>
    </source>
</reference>
<name>A0A1R0H0P5_9FUNG</name>
<dbReference type="Proteomes" id="UP000187455">
    <property type="component" value="Unassembled WGS sequence"/>
</dbReference>
<evidence type="ECO:0000313" key="2">
    <source>
        <dbReference type="EMBL" id="OLY82706.1"/>
    </source>
</evidence>
<evidence type="ECO:0000259" key="1">
    <source>
        <dbReference type="Pfam" id="PF01738"/>
    </source>
</evidence>
<dbReference type="EMBL" id="LSSL01001314">
    <property type="protein sequence ID" value="OLY82706.1"/>
    <property type="molecule type" value="Genomic_DNA"/>
</dbReference>
<protein>
    <submittedName>
        <fullName evidence="2">Putative AIM2 family protein</fullName>
    </submittedName>
</protein>
<dbReference type="PANTHER" id="PTHR47668">
    <property type="entry name" value="DIENELACTONE HYDROLASE FAMILY PROTEIN (AFU_ORTHOLOGUE AFUA_6G01940)"/>
    <property type="match status" value="1"/>
</dbReference>
<dbReference type="OrthoDB" id="2147163at2759"/>
<evidence type="ECO:0000313" key="3">
    <source>
        <dbReference type="Proteomes" id="UP000187455"/>
    </source>
</evidence>
<comment type="caution">
    <text evidence="2">The sequence shown here is derived from an EMBL/GenBank/DDBJ whole genome shotgun (WGS) entry which is preliminary data.</text>
</comment>